<protein>
    <submittedName>
        <fullName evidence="3">Polyketide synthase Pks12 required for biosynthesis of mannosyl-beta-1-phosphomycoketide (MPM)</fullName>
    </submittedName>
</protein>
<evidence type="ECO:0000313" key="4">
    <source>
        <dbReference type="Proteomes" id="UP000013548"/>
    </source>
</evidence>
<gene>
    <name evidence="3" type="ORF">J113_14095</name>
</gene>
<dbReference type="Pfam" id="PF22953">
    <property type="entry name" value="SpnB_Rossmann"/>
    <property type="match status" value="1"/>
</dbReference>
<accession>R4M770</accession>
<dbReference type="BioCyc" id="MTUB1310114:G13A2-2080-MONOMER"/>
<sequence>MRSHQALAAVQTWLTDQIRVLVVATRGAMALPREDVADLAGAAVWGLVRSAQTEHPGRIVLVDSDAATDDAAIAMALATGEPQVVLRGGQVNTARVRRAGVMPSWCRRAMGHGGWVWAARAPSKICGSSRFPTPTHRWGPARSGWPCAPSPRTSATS</sequence>
<feature type="domain" description="Polyketide synthase extender module SpnB-like Rossmann fold" evidence="2">
    <location>
        <begin position="2"/>
        <end position="96"/>
    </location>
</feature>
<reference evidence="3 4" key="1">
    <citation type="journal article" date="2013" name="Genome Announc.">
        <title>Whole-Genome Sequences of Four Clinical Isolates of Mycobacterium tuberculosis from Tamil Nadu, South India.</title>
        <authorList>
            <person name="Narayanan S."/>
            <person name="Deshpande U."/>
        </authorList>
    </citation>
    <scope>NUCLEOTIDE SEQUENCE [LARGE SCALE GENOMIC DNA]</scope>
    <source>
        <strain evidence="3 4">CAS/NITR204</strain>
    </source>
</reference>
<evidence type="ECO:0000256" key="1">
    <source>
        <dbReference type="SAM" id="MobiDB-lite"/>
    </source>
</evidence>
<organism evidence="3 4">
    <name type="scientific">Mycobacterium tuberculosis CAS/NITR204</name>
    <dbReference type="NCBI Taxonomy" id="1310114"/>
    <lineage>
        <taxon>Bacteria</taxon>
        <taxon>Bacillati</taxon>
        <taxon>Actinomycetota</taxon>
        <taxon>Actinomycetes</taxon>
        <taxon>Mycobacteriales</taxon>
        <taxon>Mycobacteriaceae</taxon>
        <taxon>Mycobacterium</taxon>
        <taxon>Mycobacterium tuberculosis complex</taxon>
    </lineage>
</organism>
<evidence type="ECO:0000259" key="2">
    <source>
        <dbReference type="Pfam" id="PF22953"/>
    </source>
</evidence>
<dbReference type="SUPFAM" id="SSF51735">
    <property type="entry name" value="NAD(P)-binding Rossmann-fold domains"/>
    <property type="match status" value="1"/>
</dbReference>
<dbReference type="KEGG" id="mtuc:J113_14095"/>
<dbReference type="InterPro" id="IPR055123">
    <property type="entry name" value="SpnB-like_Rossmann"/>
</dbReference>
<dbReference type="PATRIC" id="fig|1310114.3.peg.2972"/>
<proteinExistence type="predicted"/>
<feature type="region of interest" description="Disordered" evidence="1">
    <location>
        <begin position="135"/>
        <end position="157"/>
    </location>
</feature>
<evidence type="ECO:0000313" key="3">
    <source>
        <dbReference type="EMBL" id="AGL27514.1"/>
    </source>
</evidence>
<dbReference type="HOGENOM" id="CLU_1675968_0_0_11"/>
<dbReference type="EMBL" id="CP005386">
    <property type="protein sequence ID" value="AGL27514.1"/>
    <property type="molecule type" value="Genomic_DNA"/>
</dbReference>
<dbReference type="AlphaFoldDB" id="R4M770"/>
<dbReference type="InterPro" id="IPR036291">
    <property type="entry name" value="NAD(P)-bd_dom_sf"/>
</dbReference>
<name>R4M770_MYCTX</name>
<dbReference type="Gene3D" id="3.40.50.11460">
    <property type="match status" value="1"/>
</dbReference>
<dbReference type="Proteomes" id="UP000013548">
    <property type="component" value="Chromosome"/>
</dbReference>